<organism evidence="1">
    <name type="scientific">Anguilla anguilla</name>
    <name type="common">European freshwater eel</name>
    <name type="synonym">Muraena anguilla</name>
    <dbReference type="NCBI Taxonomy" id="7936"/>
    <lineage>
        <taxon>Eukaryota</taxon>
        <taxon>Metazoa</taxon>
        <taxon>Chordata</taxon>
        <taxon>Craniata</taxon>
        <taxon>Vertebrata</taxon>
        <taxon>Euteleostomi</taxon>
        <taxon>Actinopterygii</taxon>
        <taxon>Neopterygii</taxon>
        <taxon>Teleostei</taxon>
        <taxon>Anguilliformes</taxon>
        <taxon>Anguillidae</taxon>
        <taxon>Anguilla</taxon>
    </lineage>
</organism>
<reference evidence="1" key="2">
    <citation type="journal article" date="2015" name="Fish Shellfish Immunol.">
        <title>Early steps in the European eel (Anguilla anguilla)-Vibrio vulnificus interaction in the gills: Role of the RtxA13 toxin.</title>
        <authorList>
            <person name="Callol A."/>
            <person name="Pajuelo D."/>
            <person name="Ebbesson L."/>
            <person name="Teles M."/>
            <person name="MacKenzie S."/>
            <person name="Amaro C."/>
        </authorList>
    </citation>
    <scope>NUCLEOTIDE SEQUENCE</scope>
</reference>
<sequence>MMSLPCAQEIMRRFQEVIKAVLSL</sequence>
<name>A0A0E9QK10_ANGAN</name>
<evidence type="ECO:0000313" key="1">
    <source>
        <dbReference type="EMBL" id="JAH16695.1"/>
    </source>
</evidence>
<proteinExistence type="predicted"/>
<reference evidence="1" key="1">
    <citation type="submission" date="2014-11" db="EMBL/GenBank/DDBJ databases">
        <authorList>
            <person name="Amaro Gonzalez C."/>
        </authorList>
    </citation>
    <scope>NUCLEOTIDE SEQUENCE</scope>
</reference>
<dbReference type="EMBL" id="GBXM01091882">
    <property type="protein sequence ID" value="JAH16695.1"/>
    <property type="molecule type" value="Transcribed_RNA"/>
</dbReference>
<dbReference type="AlphaFoldDB" id="A0A0E9QK10"/>
<protein>
    <submittedName>
        <fullName evidence="1">Uncharacterized protein</fullName>
    </submittedName>
</protein>
<accession>A0A0E9QK10</accession>